<dbReference type="SUPFAM" id="SSF52540">
    <property type="entry name" value="P-loop containing nucleoside triphosphate hydrolases"/>
    <property type="match status" value="1"/>
</dbReference>
<sequence>MSLNQVKNALVSFSIDKTTRAVILKGKWGTGKTHLWNQVIQNGKNSLERDKYCYVSLFGLSSLNNLKQAIFENTVKKDIADKPNNLSELIDNYKSASSTLNRYYRKYLKTAGDLFSPLTKGLPTTIESIQFASIRDTLICIDDFERKSSSLTDKEVLGLISYLIEARNCSVLLILNSDTIDEESDYFKYHEKVFDYEIEFTPTPEESAGLVFDKNDHYDKKIIQNLSKLNTCNIRIIKKVKYFSDSLKAYLDQQPETITDQALKTLSLIICSIYGSNKDKINIDVIKKINAIEYMLPFDDDDDDEQSEEDKENKRQAEILLEYGFSHCDELDLALISLVEKGYADDDLIKKVIKEMADHVAHTEAISTFRAAWGLFHNSFNLNDEEVFQAFEKSLSICILKLAPTDLDGLCELYKEIDRYDSAKAHVDKLMNHIRGLPQKLDEHDIYRWPKDEYLKNCLTRYFEESDDIKTIEELIIERPTKHRYNTKDCLQLATKEVDEFYKLFKSINSEQLTRHVEYCLSFGELNAPGDKDSQKIYEQIFCKAYEAILRIRKESPINKARTDRYMKYQKHYDSLISSPAK</sequence>
<dbReference type="RefSeq" id="WP_167363773.1">
    <property type="nucleotide sequence ID" value="NZ_FOFJ01000059.1"/>
</dbReference>
<dbReference type="Pfam" id="PF07693">
    <property type="entry name" value="KAP_NTPase"/>
    <property type="match status" value="1"/>
</dbReference>
<dbReference type="InterPro" id="IPR011646">
    <property type="entry name" value="KAP_P-loop"/>
</dbReference>
<evidence type="ECO:0000313" key="2">
    <source>
        <dbReference type="EMBL" id="SER53231.1"/>
    </source>
</evidence>
<dbReference type="Proteomes" id="UP000199267">
    <property type="component" value="Unassembled WGS sequence"/>
</dbReference>
<name>A0A1H9PYC1_9GAMM</name>
<evidence type="ECO:0000259" key="1">
    <source>
        <dbReference type="Pfam" id="PF07693"/>
    </source>
</evidence>
<reference evidence="2 3" key="1">
    <citation type="submission" date="2016-10" db="EMBL/GenBank/DDBJ databases">
        <authorList>
            <person name="de Groot N.N."/>
        </authorList>
    </citation>
    <scope>NUCLEOTIDE SEQUENCE [LARGE SCALE GENOMIC DNA]</scope>
    <source>
        <strain evidence="2 3">DSM 378</strain>
    </source>
</reference>
<proteinExistence type="predicted"/>
<feature type="domain" description="KAP NTPase" evidence="1">
    <location>
        <begin position="15"/>
        <end position="182"/>
    </location>
</feature>
<dbReference type="InterPro" id="IPR027417">
    <property type="entry name" value="P-loop_NTPase"/>
</dbReference>
<protein>
    <submittedName>
        <fullName evidence="2">KAP family P-loop domain-containing protein</fullName>
    </submittedName>
</protein>
<accession>A0A1H9PYC1</accession>
<dbReference type="AlphaFoldDB" id="A0A1H9PYC1"/>
<dbReference type="Gene3D" id="3.40.50.300">
    <property type="entry name" value="P-loop containing nucleotide triphosphate hydrolases"/>
    <property type="match status" value="1"/>
</dbReference>
<evidence type="ECO:0000313" key="3">
    <source>
        <dbReference type="Proteomes" id="UP000199267"/>
    </source>
</evidence>
<dbReference type="EMBL" id="FOFJ01000059">
    <property type="protein sequence ID" value="SER53231.1"/>
    <property type="molecule type" value="Genomic_DNA"/>
</dbReference>
<organism evidence="2 3">
    <name type="scientific">Azotobacter beijerinckii</name>
    <dbReference type="NCBI Taxonomy" id="170623"/>
    <lineage>
        <taxon>Bacteria</taxon>
        <taxon>Pseudomonadati</taxon>
        <taxon>Pseudomonadota</taxon>
        <taxon>Gammaproteobacteria</taxon>
        <taxon>Pseudomonadales</taxon>
        <taxon>Pseudomonadaceae</taxon>
        <taxon>Azotobacter</taxon>
    </lineage>
</organism>
<gene>
    <name evidence="2" type="ORF">SAMN04244573_03803</name>
</gene>